<proteinExistence type="predicted"/>
<dbReference type="Proteomes" id="UP000796880">
    <property type="component" value="Unassembled WGS sequence"/>
</dbReference>
<name>A0A8K0H7D1_9ROSA</name>
<dbReference type="AlphaFoldDB" id="A0A8K0H7D1"/>
<reference evidence="2" key="1">
    <citation type="submission" date="2020-03" db="EMBL/GenBank/DDBJ databases">
        <title>A high-quality chromosome-level genome assembly of a woody plant with both climbing and erect habits, Rhamnella rubrinervis.</title>
        <authorList>
            <person name="Lu Z."/>
            <person name="Yang Y."/>
            <person name="Zhu X."/>
            <person name="Sun Y."/>
        </authorList>
    </citation>
    <scope>NUCLEOTIDE SEQUENCE</scope>
    <source>
        <strain evidence="2">BYM</strain>
        <tissue evidence="2">Leaf</tissue>
    </source>
</reference>
<evidence type="ECO:0000313" key="3">
    <source>
        <dbReference type="Proteomes" id="UP000796880"/>
    </source>
</evidence>
<gene>
    <name evidence="2" type="ORF">FNV43_RR11938</name>
</gene>
<organism evidence="2 3">
    <name type="scientific">Rhamnella rubrinervis</name>
    <dbReference type="NCBI Taxonomy" id="2594499"/>
    <lineage>
        <taxon>Eukaryota</taxon>
        <taxon>Viridiplantae</taxon>
        <taxon>Streptophyta</taxon>
        <taxon>Embryophyta</taxon>
        <taxon>Tracheophyta</taxon>
        <taxon>Spermatophyta</taxon>
        <taxon>Magnoliopsida</taxon>
        <taxon>eudicotyledons</taxon>
        <taxon>Gunneridae</taxon>
        <taxon>Pentapetalae</taxon>
        <taxon>rosids</taxon>
        <taxon>fabids</taxon>
        <taxon>Rosales</taxon>
        <taxon>Rhamnaceae</taxon>
        <taxon>rhamnoid group</taxon>
        <taxon>Rhamneae</taxon>
        <taxon>Rhamnella</taxon>
    </lineage>
</organism>
<evidence type="ECO:0000256" key="1">
    <source>
        <dbReference type="SAM" id="MobiDB-lite"/>
    </source>
</evidence>
<dbReference type="EMBL" id="VOIH02000005">
    <property type="protein sequence ID" value="KAF3446758.1"/>
    <property type="molecule type" value="Genomic_DNA"/>
</dbReference>
<dbReference type="OrthoDB" id="10632120at2759"/>
<protein>
    <submittedName>
        <fullName evidence="2">Uncharacterized protein</fullName>
    </submittedName>
</protein>
<accession>A0A8K0H7D1</accession>
<sequence length="140" mass="14796">MKQRSRIGPEVQVTSDADVAVSLKVLEIEKSGGVTRLGSGNEPEEFLEKRFVARNGERTLVGEAVFFFGLDKKVLEDGVVQVRRADNESSATPTDADGHVSGGDIGRYAGCGHSGLVAPAPQQLSEPHNVADLAAFSDSS</sequence>
<evidence type="ECO:0000313" key="2">
    <source>
        <dbReference type="EMBL" id="KAF3446758.1"/>
    </source>
</evidence>
<feature type="region of interest" description="Disordered" evidence="1">
    <location>
        <begin position="116"/>
        <end position="140"/>
    </location>
</feature>
<keyword evidence="3" id="KW-1185">Reference proteome</keyword>
<comment type="caution">
    <text evidence="2">The sequence shown here is derived from an EMBL/GenBank/DDBJ whole genome shotgun (WGS) entry which is preliminary data.</text>
</comment>